<evidence type="ECO:0000259" key="9">
    <source>
        <dbReference type="Pfam" id="PF01648"/>
    </source>
</evidence>
<dbReference type="HAMAP" id="MF_00101">
    <property type="entry name" value="AcpS"/>
    <property type="match status" value="1"/>
</dbReference>
<gene>
    <name evidence="8 10" type="primary">acpS</name>
    <name evidence="10" type="ORF">GCM10025772_21440</name>
</gene>
<evidence type="ECO:0000313" key="11">
    <source>
        <dbReference type="Proteomes" id="UP001501600"/>
    </source>
</evidence>
<keyword evidence="6 8" id="KW-0443">Lipid metabolism</keyword>
<dbReference type="NCBIfam" id="TIGR00556">
    <property type="entry name" value="pantethn_trn"/>
    <property type="match status" value="1"/>
</dbReference>
<keyword evidence="4 8" id="KW-0276">Fatty acid metabolism</keyword>
<evidence type="ECO:0000256" key="1">
    <source>
        <dbReference type="ARBA" id="ARBA00022516"/>
    </source>
</evidence>
<protein>
    <recommendedName>
        <fullName evidence="8">Holo-[acyl-carrier-protein] synthase</fullName>
        <shortName evidence="8">Holo-ACP synthase</shortName>
        <ecNumber evidence="8">2.7.8.7</ecNumber>
    </recommendedName>
    <alternativeName>
        <fullName evidence="8">4'-phosphopantetheinyl transferase AcpS</fullName>
    </alternativeName>
</protein>
<keyword evidence="11" id="KW-1185">Reference proteome</keyword>
<dbReference type="EMBL" id="BAABLF010000013">
    <property type="protein sequence ID" value="GAA5192369.1"/>
    <property type="molecule type" value="Genomic_DNA"/>
</dbReference>
<comment type="function">
    <text evidence="8">Transfers the 4'-phosphopantetheine moiety from coenzyme A to a Ser of acyl-carrier-protein.</text>
</comment>
<evidence type="ECO:0000313" key="10">
    <source>
        <dbReference type="EMBL" id="GAA5192369.1"/>
    </source>
</evidence>
<dbReference type="Proteomes" id="UP001501600">
    <property type="component" value="Unassembled WGS sequence"/>
</dbReference>
<dbReference type="SUPFAM" id="SSF56214">
    <property type="entry name" value="4'-phosphopantetheinyl transferase"/>
    <property type="match status" value="1"/>
</dbReference>
<keyword evidence="3 8" id="KW-0479">Metal-binding</keyword>
<name>A0ABP9S7G7_9GAMM</name>
<sequence>MAIIGLGTDVVEILRIEEQASRLGVRFAQRILTPSELEQWRTHKAPSRLLAKRFAVKEAAAKALGTGIGRGVSFQHIELRHNEAGAPLLHLSGGAAERLAVLGGRHCHVSLSDERDYAVATVILES</sequence>
<dbReference type="NCBIfam" id="TIGR00516">
    <property type="entry name" value="acpS"/>
    <property type="match status" value="1"/>
</dbReference>
<dbReference type="InterPro" id="IPR037143">
    <property type="entry name" value="4-PPantetheinyl_Trfase_dom_sf"/>
</dbReference>
<dbReference type="InterPro" id="IPR004568">
    <property type="entry name" value="Ppantetheine-prot_Trfase_dom"/>
</dbReference>
<keyword evidence="8" id="KW-0963">Cytoplasm</keyword>
<evidence type="ECO:0000256" key="4">
    <source>
        <dbReference type="ARBA" id="ARBA00022832"/>
    </source>
</evidence>
<comment type="caution">
    <text evidence="10">The sequence shown here is derived from an EMBL/GenBank/DDBJ whole genome shotgun (WGS) entry which is preliminary data.</text>
</comment>
<keyword evidence="2 8" id="KW-0808">Transferase</keyword>
<evidence type="ECO:0000256" key="2">
    <source>
        <dbReference type="ARBA" id="ARBA00022679"/>
    </source>
</evidence>
<evidence type="ECO:0000256" key="8">
    <source>
        <dbReference type="HAMAP-Rule" id="MF_00101"/>
    </source>
</evidence>
<keyword evidence="7 8" id="KW-0275">Fatty acid biosynthesis</keyword>
<evidence type="ECO:0000256" key="6">
    <source>
        <dbReference type="ARBA" id="ARBA00023098"/>
    </source>
</evidence>
<dbReference type="RefSeq" id="WP_345317059.1">
    <property type="nucleotide sequence ID" value="NZ_BAABLF010000013.1"/>
</dbReference>
<reference evidence="11" key="1">
    <citation type="journal article" date="2019" name="Int. J. Syst. Evol. Microbiol.">
        <title>The Global Catalogue of Microorganisms (GCM) 10K type strain sequencing project: providing services to taxonomists for standard genome sequencing and annotation.</title>
        <authorList>
            <consortium name="The Broad Institute Genomics Platform"/>
            <consortium name="The Broad Institute Genome Sequencing Center for Infectious Disease"/>
            <person name="Wu L."/>
            <person name="Ma J."/>
        </authorList>
    </citation>
    <scope>NUCLEOTIDE SEQUENCE [LARGE SCALE GENOMIC DNA]</scope>
    <source>
        <strain evidence="11">JCM 18720</strain>
    </source>
</reference>
<dbReference type="Pfam" id="PF01648">
    <property type="entry name" value="ACPS"/>
    <property type="match status" value="1"/>
</dbReference>
<keyword evidence="5 8" id="KW-0460">Magnesium</keyword>
<dbReference type="Gene3D" id="3.90.470.20">
    <property type="entry name" value="4'-phosphopantetheinyl transferase domain"/>
    <property type="match status" value="1"/>
</dbReference>
<comment type="subcellular location">
    <subcellularLocation>
        <location evidence="8">Cytoplasm</location>
    </subcellularLocation>
</comment>
<proteinExistence type="inferred from homology"/>
<feature type="binding site" evidence="8">
    <location>
        <position position="9"/>
    </location>
    <ligand>
        <name>Mg(2+)</name>
        <dbReference type="ChEBI" id="CHEBI:18420"/>
    </ligand>
</feature>
<evidence type="ECO:0000256" key="5">
    <source>
        <dbReference type="ARBA" id="ARBA00022842"/>
    </source>
</evidence>
<feature type="binding site" evidence="8">
    <location>
        <position position="58"/>
    </location>
    <ligand>
        <name>Mg(2+)</name>
        <dbReference type="ChEBI" id="CHEBI:18420"/>
    </ligand>
</feature>
<feature type="domain" description="4'-phosphopantetheinyl transferase" evidence="9">
    <location>
        <begin position="5"/>
        <end position="121"/>
    </location>
</feature>
<keyword evidence="1 8" id="KW-0444">Lipid biosynthesis</keyword>
<accession>A0ABP9S7G7</accession>
<evidence type="ECO:0000256" key="3">
    <source>
        <dbReference type="ARBA" id="ARBA00022723"/>
    </source>
</evidence>
<comment type="similarity">
    <text evidence="8">Belongs to the P-Pant transferase superfamily. AcpS family.</text>
</comment>
<organism evidence="10 11">
    <name type="scientific">Ferrimonas gelatinilytica</name>
    <dbReference type="NCBI Taxonomy" id="1255257"/>
    <lineage>
        <taxon>Bacteria</taxon>
        <taxon>Pseudomonadati</taxon>
        <taxon>Pseudomonadota</taxon>
        <taxon>Gammaproteobacteria</taxon>
        <taxon>Alteromonadales</taxon>
        <taxon>Ferrimonadaceae</taxon>
        <taxon>Ferrimonas</taxon>
    </lineage>
</organism>
<comment type="catalytic activity">
    <reaction evidence="8">
        <text>apo-[ACP] + CoA = holo-[ACP] + adenosine 3',5'-bisphosphate + H(+)</text>
        <dbReference type="Rhea" id="RHEA:12068"/>
        <dbReference type="Rhea" id="RHEA-COMP:9685"/>
        <dbReference type="Rhea" id="RHEA-COMP:9690"/>
        <dbReference type="ChEBI" id="CHEBI:15378"/>
        <dbReference type="ChEBI" id="CHEBI:29999"/>
        <dbReference type="ChEBI" id="CHEBI:57287"/>
        <dbReference type="ChEBI" id="CHEBI:58343"/>
        <dbReference type="ChEBI" id="CHEBI:64479"/>
        <dbReference type="EC" id="2.7.8.7"/>
    </reaction>
</comment>
<comment type="cofactor">
    <cofactor evidence="8">
        <name>Mg(2+)</name>
        <dbReference type="ChEBI" id="CHEBI:18420"/>
    </cofactor>
</comment>
<dbReference type="EC" id="2.7.8.7" evidence="8"/>
<dbReference type="InterPro" id="IPR008278">
    <property type="entry name" value="4-PPantetheinyl_Trfase_dom"/>
</dbReference>
<evidence type="ECO:0000256" key="7">
    <source>
        <dbReference type="ARBA" id="ARBA00023160"/>
    </source>
</evidence>
<dbReference type="InterPro" id="IPR002582">
    <property type="entry name" value="ACPS"/>
</dbReference>